<accession>A0ABV8M1D7</accession>
<organism evidence="1 2">
    <name type="scientific">Hamadaea flava</name>
    <dbReference type="NCBI Taxonomy" id="1742688"/>
    <lineage>
        <taxon>Bacteria</taxon>
        <taxon>Bacillati</taxon>
        <taxon>Actinomycetota</taxon>
        <taxon>Actinomycetes</taxon>
        <taxon>Micromonosporales</taxon>
        <taxon>Micromonosporaceae</taxon>
        <taxon>Hamadaea</taxon>
    </lineage>
</organism>
<dbReference type="EMBL" id="JBHSAY010000035">
    <property type="protein sequence ID" value="MFC4136840.1"/>
    <property type="molecule type" value="Genomic_DNA"/>
</dbReference>
<keyword evidence="2" id="KW-1185">Reference proteome</keyword>
<comment type="caution">
    <text evidence="1">The sequence shown here is derived from an EMBL/GenBank/DDBJ whole genome shotgun (WGS) entry which is preliminary data.</text>
</comment>
<evidence type="ECO:0000313" key="2">
    <source>
        <dbReference type="Proteomes" id="UP001595816"/>
    </source>
</evidence>
<name>A0ABV8M1D7_9ACTN</name>
<dbReference type="Proteomes" id="UP001595816">
    <property type="component" value="Unassembled WGS sequence"/>
</dbReference>
<proteinExistence type="predicted"/>
<gene>
    <name evidence="1" type="ORF">ACFOZ4_40070</name>
</gene>
<dbReference type="RefSeq" id="WP_253761984.1">
    <property type="nucleotide sequence ID" value="NZ_JAMZDZ010000001.1"/>
</dbReference>
<sequence length="119" mass="13095">MTILRRSWYHPRNRPKTVPEIFALVVAFENGRALHVVVEGPASADEDSYQLMASGPDGLLRRTHHEGHGDRWGRVLVGTFDLPPAGLVPLTVQVTATTPDGETRTVMSVETTTLAYESD</sequence>
<evidence type="ECO:0000313" key="1">
    <source>
        <dbReference type="EMBL" id="MFC4136840.1"/>
    </source>
</evidence>
<reference evidence="2" key="1">
    <citation type="journal article" date="2019" name="Int. J. Syst. Evol. Microbiol.">
        <title>The Global Catalogue of Microorganisms (GCM) 10K type strain sequencing project: providing services to taxonomists for standard genome sequencing and annotation.</title>
        <authorList>
            <consortium name="The Broad Institute Genomics Platform"/>
            <consortium name="The Broad Institute Genome Sequencing Center for Infectious Disease"/>
            <person name="Wu L."/>
            <person name="Ma J."/>
        </authorList>
    </citation>
    <scope>NUCLEOTIDE SEQUENCE [LARGE SCALE GENOMIC DNA]</scope>
    <source>
        <strain evidence="2">CGMCC 4.7289</strain>
    </source>
</reference>
<protein>
    <submittedName>
        <fullName evidence="1">Uncharacterized protein</fullName>
    </submittedName>
</protein>